<evidence type="ECO:0000313" key="3">
    <source>
        <dbReference type="Proteomes" id="UP000030765"/>
    </source>
</evidence>
<dbReference type="Proteomes" id="UP000030765">
    <property type="component" value="Unassembled WGS sequence"/>
</dbReference>
<dbReference type="EnsemblMetazoa" id="ASIC012842-RA">
    <property type="protein sequence ID" value="ASIC012842-PA"/>
    <property type="gene ID" value="ASIC012842"/>
</dbReference>
<name>A0A084W3T2_ANOSI</name>
<evidence type="ECO:0000313" key="2">
    <source>
        <dbReference type="EnsemblMetazoa" id="ASIC012842-PA"/>
    </source>
</evidence>
<protein>
    <submittedName>
        <fullName evidence="1 2">Peptidase M19</fullName>
    </submittedName>
</protein>
<accession>A0A084W3T2</accession>
<reference evidence="1 3" key="1">
    <citation type="journal article" date="2014" name="BMC Genomics">
        <title>Genome sequence of Anopheles sinensis provides insight into genetics basis of mosquito competence for malaria parasites.</title>
        <authorList>
            <person name="Zhou D."/>
            <person name="Zhang D."/>
            <person name="Ding G."/>
            <person name="Shi L."/>
            <person name="Hou Q."/>
            <person name="Ye Y."/>
            <person name="Xu Y."/>
            <person name="Zhou H."/>
            <person name="Xiong C."/>
            <person name="Li S."/>
            <person name="Yu J."/>
            <person name="Hong S."/>
            <person name="Yu X."/>
            <person name="Zou P."/>
            <person name="Chen C."/>
            <person name="Chang X."/>
            <person name="Wang W."/>
            <person name="Lv Y."/>
            <person name="Sun Y."/>
            <person name="Ma L."/>
            <person name="Shen B."/>
            <person name="Zhu C."/>
        </authorList>
    </citation>
    <scope>NUCLEOTIDE SEQUENCE [LARGE SCALE GENOMIC DNA]</scope>
</reference>
<gene>
    <name evidence="1" type="ORF">ZHAS_00012842</name>
</gene>
<dbReference type="EMBL" id="ATLV01020131">
    <property type="status" value="NOT_ANNOTATED_CDS"/>
    <property type="molecule type" value="Genomic_DNA"/>
</dbReference>
<evidence type="ECO:0000313" key="1">
    <source>
        <dbReference type="EMBL" id="KFB44876.1"/>
    </source>
</evidence>
<proteinExistence type="predicted"/>
<dbReference type="VEuPathDB" id="VectorBase:ASIC012842"/>
<sequence>MASNSGRFGRRILSLSFAVRKWLDGASKVNMTEKRGLEIPKNRPVSGHQNLRGKRLGPRGLARMKRASAVDGVGFVGESKPHGSTE</sequence>
<organism evidence="1">
    <name type="scientific">Anopheles sinensis</name>
    <name type="common">Mosquito</name>
    <dbReference type="NCBI Taxonomy" id="74873"/>
    <lineage>
        <taxon>Eukaryota</taxon>
        <taxon>Metazoa</taxon>
        <taxon>Ecdysozoa</taxon>
        <taxon>Arthropoda</taxon>
        <taxon>Hexapoda</taxon>
        <taxon>Insecta</taxon>
        <taxon>Pterygota</taxon>
        <taxon>Neoptera</taxon>
        <taxon>Endopterygota</taxon>
        <taxon>Diptera</taxon>
        <taxon>Nematocera</taxon>
        <taxon>Culicoidea</taxon>
        <taxon>Culicidae</taxon>
        <taxon>Anophelinae</taxon>
        <taxon>Anopheles</taxon>
    </lineage>
</organism>
<dbReference type="AlphaFoldDB" id="A0A084W3T2"/>
<reference evidence="2" key="2">
    <citation type="submission" date="2020-05" db="UniProtKB">
        <authorList>
            <consortium name="EnsemblMetazoa"/>
        </authorList>
    </citation>
    <scope>IDENTIFICATION</scope>
</reference>
<keyword evidence="3" id="KW-1185">Reference proteome</keyword>
<dbReference type="EMBL" id="KE525295">
    <property type="protein sequence ID" value="KFB44876.1"/>
    <property type="molecule type" value="Genomic_DNA"/>
</dbReference>